<keyword evidence="7" id="KW-0862">Zinc</keyword>
<dbReference type="CDD" id="cd00186">
    <property type="entry name" value="TOP1Ac"/>
    <property type="match status" value="1"/>
</dbReference>
<dbReference type="RefSeq" id="WP_092888556.1">
    <property type="nucleotide sequence ID" value="NZ_FOOQ01000001.1"/>
</dbReference>
<gene>
    <name evidence="12" type="primary">topA</name>
    <name evidence="16" type="ORF">SAMN04488063_0747</name>
</gene>
<evidence type="ECO:0000313" key="16">
    <source>
        <dbReference type="EMBL" id="SFF90824.1"/>
    </source>
</evidence>
<dbReference type="PANTHER" id="PTHR11390">
    <property type="entry name" value="PROKARYOTIC DNA TOPOISOMERASE"/>
    <property type="match status" value="1"/>
</dbReference>
<feature type="site" description="Interaction with DNA" evidence="12">
    <location>
        <position position="324"/>
    </location>
</feature>
<dbReference type="InterPro" id="IPR003602">
    <property type="entry name" value="Topo_IA_DNA-bd_dom"/>
</dbReference>
<dbReference type="STRING" id="553467.SAMN04488063_0747"/>
<dbReference type="PROSITE" id="PS50880">
    <property type="entry name" value="TOPRIM"/>
    <property type="match status" value="1"/>
</dbReference>
<evidence type="ECO:0000313" key="17">
    <source>
        <dbReference type="Proteomes" id="UP000198876"/>
    </source>
</evidence>
<evidence type="ECO:0000256" key="1">
    <source>
        <dbReference type="ARBA" id="ARBA00000213"/>
    </source>
</evidence>
<dbReference type="InterPro" id="IPR013825">
    <property type="entry name" value="Topo_IA_cen_sub2"/>
</dbReference>
<dbReference type="Gene3D" id="2.70.20.10">
    <property type="entry name" value="Topoisomerase I, domain 3"/>
    <property type="match status" value="1"/>
</dbReference>
<proteinExistence type="inferred from homology"/>
<dbReference type="NCBIfam" id="TIGR01057">
    <property type="entry name" value="topA_arch"/>
    <property type="match status" value="1"/>
</dbReference>
<dbReference type="PANTHER" id="PTHR11390:SF26">
    <property type="entry name" value="DNA TOPOISOMERASE 1"/>
    <property type="match status" value="1"/>
</dbReference>
<dbReference type="SUPFAM" id="SSF47794">
    <property type="entry name" value="Rad51 N-terminal domain-like"/>
    <property type="match status" value="1"/>
</dbReference>
<protein>
    <recommendedName>
        <fullName evidence="12">DNA topoisomerase 1</fullName>
        <ecNumber evidence="12">5.6.2.1</ecNumber>
    </recommendedName>
    <alternativeName>
        <fullName evidence="12">DNA topoisomerase I</fullName>
    </alternativeName>
</protein>
<comment type="function">
    <text evidence="12">Releases the supercoiling and torsional tension of DNA, which is introduced during the DNA replication and transcription, by transiently cleaving and rejoining one strand of the DNA duplex. Introduces a single-strand break via transesterification at a target site in duplex DNA. The scissile phosphodiester is attacked by the catalytic tyrosine of the enzyme, resulting in the formation of a DNA-(5'-phosphotyrosyl)-enzyme intermediate and the expulsion of a 3'-OH DNA strand. The free DNA strand then undergoes passage around the unbroken strand, thus removing DNA supercoils. Finally, in the religation step, the DNA 3'-OH attacks the covalent intermediate to expel the active-site tyrosine and restore the DNA phosphodiester backbone.</text>
</comment>
<evidence type="ECO:0000256" key="13">
    <source>
        <dbReference type="SAM" id="MobiDB-lite"/>
    </source>
</evidence>
<dbReference type="SMART" id="SM00436">
    <property type="entry name" value="TOP1Bc"/>
    <property type="match status" value="1"/>
</dbReference>
<feature type="region of interest" description="Interaction with DNA" evidence="12">
    <location>
        <begin position="193"/>
        <end position="198"/>
    </location>
</feature>
<comment type="cofactor">
    <cofactor evidence="2">
        <name>Mg(2+)</name>
        <dbReference type="ChEBI" id="CHEBI:18420"/>
    </cofactor>
</comment>
<dbReference type="Pfam" id="PF01396">
    <property type="entry name" value="Zn_ribbon_Top1"/>
    <property type="match status" value="2"/>
</dbReference>
<evidence type="ECO:0000256" key="12">
    <source>
        <dbReference type="HAMAP-Rule" id="MF_00952"/>
    </source>
</evidence>
<feature type="site" description="Interaction with DNA" evidence="12">
    <location>
        <position position="165"/>
    </location>
</feature>
<evidence type="ECO:0000256" key="10">
    <source>
        <dbReference type="ARBA" id="ARBA00023125"/>
    </source>
</evidence>
<keyword evidence="6" id="KW-0863">Zinc-finger</keyword>
<dbReference type="InterPro" id="IPR034144">
    <property type="entry name" value="TOPRIM_TopoIII"/>
</dbReference>
<evidence type="ECO:0000256" key="6">
    <source>
        <dbReference type="ARBA" id="ARBA00022771"/>
    </source>
</evidence>
<evidence type="ECO:0000259" key="14">
    <source>
        <dbReference type="PROSITE" id="PS50880"/>
    </source>
</evidence>
<dbReference type="InterPro" id="IPR003601">
    <property type="entry name" value="Topo_IA_2"/>
</dbReference>
<dbReference type="AlphaFoldDB" id="A0A1I2MH56"/>
<dbReference type="SUPFAM" id="SSF56712">
    <property type="entry name" value="Prokaryotic type I DNA topoisomerase"/>
    <property type="match status" value="1"/>
</dbReference>
<dbReference type="GO" id="GO:0003917">
    <property type="term" value="F:DNA topoisomerase type I (single strand cut, ATP-independent) activity"/>
    <property type="evidence" value="ECO:0007669"/>
    <property type="project" value="UniProtKB-UniRule"/>
</dbReference>
<dbReference type="GO" id="GO:0006265">
    <property type="term" value="P:DNA topological change"/>
    <property type="evidence" value="ECO:0007669"/>
    <property type="project" value="UniProtKB-UniRule"/>
</dbReference>
<dbReference type="InterPro" id="IPR028612">
    <property type="entry name" value="Topoisom_1_IA"/>
</dbReference>
<dbReference type="Gene3D" id="1.10.460.10">
    <property type="entry name" value="Topoisomerase I, domain 2"/>
    <property type="match status" value="1"/>
</dbReference>
<dbReference type="InterPro" id="IPR006171">
    <property type="entry name" value="TOPRIM_dom"/>
</dbReference>
<feature type="site" description="Interaction with DNA" evidence="12">
    <location>
        <position position="52"/>
    </location>
</feature>
<dbReference type="Gene3D" id="1.10.290.10">
    <property type="entry name" value="Topoisomerase I, domain 4"/>
    <property type="match status" value="1"/>
</dbReference>
<keyword evidence="11 12" id="KW-0413">Isomerase</keyword>
<keyword evidence="9 12" id="KW-0799">Topoisomerase</keyword>
<dbReference type="GO" id="GO:0006310">
    <property type="term" value="P:DNA recombination"/>
    <property type="evidence" value="ECO:0007669"/>
    <property type="project" value="TreeGrafter"/>
</dbReference>
<feature type="site" description="Interaction with DNA" evidence="12">
    <location>
        <position position="169"/>
    </location>
</feature>
<dbReference type="InterPro" id="IPR013498">
    <property type="entry name" value="Topo_IA_Znf"/>
</dbReference>
<dbReference type="EC" id="5.6.2.1" evidence="12"/>
<dbReference type="HAMAP" id="MF_00952">
    <property type="entry name" value="Topoisom_1_prok"/>
    <property type="match status" value="1"/>
</dbReference>
<keyword evidence="8" id="KW-0460">Magnesium</keyword>
<sequence>MSNGPELIITEKDNAARRIADILSGESAEAERVNGVNVYKWGGKRCIGLSGHVVGVDFPPEYNDWRDVEPVELIDAPVDKHPTQENIVAAMRRLARRARRVVIATDYDREGELIGKEAYEIVRDVNEDVPVDRVRFSSITDREVTEAFENPDELDFDLAAAGEARQIIDLVWGAALTRFLSLSARQLGDDFISVGRVQGPTLKLIVDREREIDAFDPEDYWELFADLEQGREGFESQYFYLDEDGNEAERVWDGDDAETAYETLENASSATVESVRRRTRTDDPPAPFNTTQFIRAAGSIGYSAQRAMSIAEDLYTAGYMTYPRTDNTVYPEDLDPEELLSEFSGHRTFGDDAESLLDQDEIEPTAGDNETTDHPPIHPTGELPSPSDLSEDEWEVYELVVRRFFATVAESAEWEHLRVVADAAGLSLKANGKRLVTEGYHAVYPYFNSSESFVPDVEEGEELSVTDTRIEAKQTQPPRRYGQSRLIETMEKMGIGTKATRHDVIQKLYDRGYIESDPPKPTRLARSVVEAGEEFAELIVSEEMTAQLEQDMQAITRGEATLEEVTDESRDILEDVFEGLMSSGEEVGKHLQESLKADKTVGTCPECGGDLVIRKSRHGSYFIGCDSYPDCTYTLPLPSTGKPLIMEDSCDEHELHHVKMLAGRKTFVHGCPLCKAEEADEQEDLVIGTCPECGEGAASETPQEGGDEGTAEGGELAIKRLRSGSRLVGCTRYPDCDYSLPLPRRGDVEVTDDSCEEHDLPKIRITYDGDSEPWDLGCPICNYREYQAEQNGSELEAVKGIGEKTAQKLQDAGIGDVSALKEAEPDALADVVDGIGPDTVRKWQTNAD</sequence>
<evidence type="ECO:0000256" key="3">
    <source>
        <dbReference type="ARBA" id="ARBA00009446"/>
    </source>
</evidence>
<dbReference type="GO" id="GO:0006281">
    <property type="term" value="P:DNA repair"/>
    <property type="evidence" value="ECO:0007669"/>
    <property type="project" value="TreeGrafter"/>
</dbReference>
<evidence type="ECO:0000256" key="7">
    <source>
        <dbReference type="ARBA" id="ARBA00022833"/>
    </source>
</evidence>
<comment type="subunit">
    <text evidence="12">Monomer.</text>
</comment>
<dbReference type="InterPro" id="IPR013826">
    <property type="entry name" value="Topo_IA_cen_sub3"/>
</dbReference>
<keyword evidence="4" id="KW-0479">Metal-binding</keyword>
<dbReference type="GO" id="GO:0000166">
    <property type="term" value="F:nucleotide binding"/>
    <property type="evidence" value="ECO:0007669"/>
    <property type="project" value="InterPro"/>
</dbReference>
<dbReference type="PROSITE" id="PS52039">
    <property type="entry name" value="TOPO_IA_2"/>
    <property type="match status" value="1"/>
</dbReference>
<feature type="domain" description="Toprim" evidence="14">
    <location>
        <begin position="5"/>
        <end position="140"/>
    </location>
</feature>
<dbReference type="Gene3D" id="3.40.50.140">
    <property type="match status" value="1"/>
</dbReference>
<feature type="domain" description="Topo IA-type catalytic" evidence="15">
    <location>
        <begin position="155"/>
        <end position="577"/>
    </location>
</feature>
<dbReference type="InterPro" id="IPR000380">
    <property type="entry name" value="Topo_IA"/>
</dbReference>
<comment type="similarity">
    <text evidence="3 12">Belongs to the type IA topoisomerase family.</text>
</comment>
<dbReference type="Pfam" id="PF01751">
    <property type="entry name" value="Toprim"/>
    <property type="match status" value="1"/>
</dbReference>
<keyword evidence="5" id="KW-0677">Repeat</keyword>
<evidence type="ECO:0000256" key="11">
    <source>
        <dbReference type="ARBA" id="ARBA00023235"/>
    </source>
</evidence>
<feature type="compositionally biased region" description="Basic and acidic residues" evidence="13">
    <location>
        <begin position="274"/>
        <end position="283"/>
    </location>
</feature>
<dbReference type="Gene3D" id="1.10.150.20">
    <property type="entry name" value="5' to 3' exonuclease, C-terminal subdomain"/>
    <property type="match status" value="1"/>
</dbReference>
<evidence type="ECO:0000256" key="4">
    <source>
        <dbReference type="ARBA" id="ARBA00022723"/>
    </source>
</evidence>
<dbReference type="Proteomes" id="UP000198876">
    <property type="component" value="Unassembled WGS sequence"/>
</dbReference>
<name>A0A1I2MH56_9EURY</name>
<dbReference type="Pfam" id="PF14520">
    <property type="entry name" value="HHH_5"/>
    <property type="match status" value="1"/>
</dbReference>
<comment type="caution">
    <text evidence="12">Lacks conserved residue(s) required for the propagation of feature annotation.</text>
</comment>
<dbReference type="SMART" id="SM00437">
    <property type="entry name" value="TOP1Ac"/>
    <property type="match status" value="1"/>
</dbReference>
<keyword evidence="17" id="KW-1185">Reference proteome</keyword>
<feature type="region of interest" description="Disordered" evidence="13">
    <location>
        <begin position="268"/>
        <end position="289"/>
    </location>
</feature>
<feature type="active site" description="O-(5'-phospho-DNA)-tyrosine intermediate" evidence="12">
    <location>
        <position position="322"/>
    </location>
</feature>
<dbReference type="CDD" id="cd03362">
    <property type="entry name" value="TOPRIM_TopoIA_TopoIII"/>
    <property type="match status" value="1"/>
</dbReference>
<evidence type="ECO:0000256" key="5">
    <source>
        <dbReference type="ARBA" id="ARBA00022737"/>
    </source>
</evidence>
<reference evidence="17" key="1">
    <citation type="submission" date="2016-10" db="EMBL/GenBank/DDBJ databases">
        <authorList>
            <person name="Varghese N."/>
            <person name="Submissions S."/>
        </authorList>
    </citation>
    <scope>NUCLEOTIDE SEQUENCE [LARGE SCALE GENOMIC DNA]</scope>
    <source>
        <strain evidence="17">CGMCC 1.7739</strain>
    </source>
</reference>
<evidence type="ECO:0000256" key="9">
    <source>
        <dbReference type="ARBA" id="ARBA00023029"/>
    </source>
</evidence>
<comment type="catalytic activity">
    <reaction evidence="1 12">
        <text>ATP-independent breakage of single-stranded DNA, followed by passage and rejoining.</text>
        <dbReference type="EC" id="5.6.2.1"/>
    </reaction>
</comment>
<dbReference type="FunFam" id="1.10.290.10:FF:000003">
    <property type="entry name" value="DNA topoisomerase"/>
    <property type="match status" value="1"/>
</dbReference>
<organism evidence="16 17">
    <name type="scientific">Halopelagius inordinatus</name>
    <dbReference type="NCBI Taxonomy" id="553467"/>
    <lineage>
        <taxon>Archaea</taxon>
        <taxon>Methanobacteriati</taxon>
        <taxon>Methanobacteriota</taxon>
        <taxon>Stenosarchaea group</taxon>
        <taxon>Halobacteria</taxon>
        <taxon>Halobacteriales</taxon>
        <taxon>Haloferacaceae</taxon>
    </lineage>
</organism>
<dbReference type="EMBL" id="FOOQ01000001">
    <property type="protein sequence ID" value="SFF90824.1"/>
    <property type="molecule type" value="Genomic_DNA"/>
</dbReference>
<dbReference type="NCBIfam" id="NF005555">
    <property type="entry name" value="PRK07220.1"/>
    <property type="match status" value="1"/>
</dbReference>
<dbReference type="GO" id="GO:0008270">
    <property type="term" value="F:zinc ion binding"/>
    <property type="evidence" value="ECO:0007669"/>
    <property type="project" value="UniProtKB-KW"/>
</dbReference>
<feature type="region of interest" description="Disordered" evidence="13">
    <location>
        <begin position="363"/>
        <end position="390"/>
    </location>
</feature>
<evidence type="ECO:0000256" key="8">
    <source>
        <dbReference type="ARBA" id="ARBA00022842"/>
    </source>
</evidence>
<dbReference type="InterPro" id="IPR013497">
    <property type="entry name" value="Topo_IA_cen"/>
</dbReference>
<dbReference type="OrthoDB" id="30963at2157"/>
<evidence type="ECO:0000256" key="2">
    <source>
        <dbReference type="ARBA" id="ARBA00001946"/>
    </source>
</evidence>
<dbReference type="InterPro" id="IPR023405">
    <property type="entry name" value="Topo_IA_core_domain"/>
</dbReference>
<feature type="site" description="Interaction with DNA" evidence="12">
    <location>
        <position position="511"/>
    </location>
</feature>
<evidence type="ECO:0000259" key="15">
    <source>
        <dbReference type="PROSITE" id="PS52039"/>
    </source>
</evidence>
<dbReference type="GO" id="GO:0005694">
    <property type="term" value="C:chromosome"/>
    <property type="evidence" value="ECO:0007669"/>
    <property type="project" value="InterPro"/>
</dbReference>
<dbReference type="InterPro" id="IPR013824">
    <property type="entry name" value="Topo_IA_cen_sub1"/>
</dbReference>
<dbReference type="InterPro" id="IPR005739">
    <property type="entry name" value="TopoI_arch"/>
</dbReference>
<dbReference type="PRINTS" id="PR00417">
    <property type="entry name" value="PRTPISMRASEI"/>
</dbReference>
<dbReference type="SMART" id="SM00493">
    <property type="entry name" value="TOPRIM"/>
    <property type="match status" value="1"/>
</dbReference>
<dbReference type="GO" id="GO:0003677">
    <property type="term" value="F:DNA binding"/>
    <property type="evidence" value="ECO:0007669"/>
    <property type="project" value="UniProtKB-KW"/>
</dbReference>
<accession>A0A1I2MH56</accession>
<keyword evidence="10 12" id="KW-0238">DNA-binding</keyword>
<dbReference type="Pfam" id="PF01131">
    <property type="entry name" value="Topoisom_bac"/>
    <property type="match status" value="1"/>
</dbReference>
<dbReference type="InterPro" id="IPR010995">
    <property type="entry name" value="DNA_repair_Rad51/TF_NusA_a-hlx"/>
</dbReference>
<dbReference type="Gene3D" id="3.30.65.10">
    <property type="entry name" value="Bacterial Topoisomerase I, domain 1"/>
    <property type="match status" value="1"/>
</dbReference>